<evidence type="ECO:0000313" key="1">
    <source>
        <dbReference type="EMBL" id="CDO59385.1"/>
    </source>
</evidence>
<dbReference type="Proteomes" id="UP000032160">
    <property type="component" value="Chromosome I"/>
</dbReference>
<sequence length="41" mass="4624">MGVRLAPTITTGSFSIGLALFFEDDLRMTAFSRQISIWARF</sequence>
<organism evidence="1 2">
    <name type="scientific">Candidatus Phaeomarinibacter ectocarpi</name>
    <dbReference type="NCBI Taxonomy" id="1458461"/>
    <lineage>
        <taxon>Bacteria</taxon>
        <taxon>Pseudomonadati</taxon>
        <taxon>Pseudomonadota</taxon>
        <taxon>Alphaproteobacteria</taxon>
        <taxon>Hyphomicrobiales</taxon>
        <taxon>Parvibaculaceae</taxon>
        <taxon>Candidatus Phaeomarinibacter</taxon>
    </lineage>
</organism>
<dbReference type="KEGG" id="pect:BN1012_Phect1171"/>
<keyword evidence="2" id="KW-1185">Reference proteome</keyword>
<gene>
    <name evidence="1" type="ORF">BN1012_Phect1171</name>
</gene>
<dbReference type="EMBL" id="HG966617">
    <property type="protein sequence ID" value="CDO59385.1"/>
    <property type="molecule type" value="Genomic_DNA"/>
</dbReference>
<dbReference type="HOGENOM" id="CLU_3267334_0_0_5"/>
<accession>X5MLC9</accession>
<reference evidence="1 2" key="1">
    <citation type="journal article" date="2014" name="Front. Genet.">
        <title>Genome and metabolic network of "Candidatus Phaeomarinobacter ectocarpi" Ec32, a new candidate genus of Alphaproteobacteria frequently associated with brown algae.</title>
        <authorList>
            <person name="Dittami S.M."/>
            <person name="Barbeyron T."/>
            <person name="Boyen C."/>
            <person name="Cambefort J."/>
            <person name="Collet G."/>
            <person name="Delage L."/>
            <person name="Gobet A."/>
            <person name="Groisillier A."/>
            <person name="Leblanc C."/>
            <person name="Michel G."/>
            <person name="Scornet D."/>
            <person name="Siegel A."/>
            <person name="Tapia J.E."/>
            <person name="Tonon T."/>
        </authorList>
    </citation>
    <scope>NUCLEOTIDE SEQUENCE [LARGE SCALE GENOMIC DNA]</scope>
    <source>
        <strain evidence="1 2">Ec32</strain>
    </source>
</reference>
<name>X5MLC9_9HYPH</name>
<proteinExistence type="predicted"/>
<dbReference type="AlphaFoldDB" id="X5MLC9"/>
<protein>
    <submittedName>
        <fullName evidence="1">Uncharacterized protein</fullName>
    </submittedName>
</protein>
<evidence type="ECO:0000313" key="2">
    <source>
        <dbReference type="Proteomes" id="UP000032160"/>
    </source>
</evidence>